<sequence length="866" mass="97908">MGHKYEANTWGEHRLRRASDLGEVHLEGGLWAPRRGGRSGWWPAPLEGARPVGQRPLPPPGGYPLEEGLPEPSAPAKMCRWSKVPEAVWDKSQVLANIHSKQALHLDARPVGRFHGEQPEPRPKLRWGHVPGSVSLEAVALLKLPYMLNQKDLQLVVEGAGIKLEHLRGDIGPRILTSCGSGMTACILGLGLHQLGMPLSRWSVYDASWCEWGADQETPIVKRGADGAEEAVPPLTGSSLPATFSGTGPFHLFSFGGSVGRVDWVLSPPAEPHMARGDKRDIYYREAKKEGFRARSAFKLLQIDDELKLLEDKTVRNVADLCAAPGGWSQVLALRLVSDERPPPRIVAVDKYEMQPIAGVVQVQGDITHESTVQQVLQHFEGERADLVVCDGAPDATGRSDFDEYVQHQLLLSELFVAEKLLKEGGVFVAKVFRGEHSGELYARLARDFQEVLCCKPRASRNSSQESFVVCRGYLAKALTVYDASAHEELCDLGPGRPVHQARFVACGGSDSLDAETSPAIGSNGEERQMHRIGEKTWAETCPLILRLVSAKEGAAHGVRALEVTSGPAPDLPDLRRWRILWRFILVPAVAGGTGPLDDDYRREQRERHLCSECFGHVAVSRWRFPPKKKHLAPTEVDAFLFLDDVTLLKAPKAALAHWKHQGWHIKRVALQKGTRYVSAERLTSKFLKFTPPRWMQRYDWLIGYDHDMTINLDKLPQFLQDHQDKPLLMLKWYWRDCNADAFKCMLWEMDDMLTKRPEYVSSSRRNVQQWKELMTSMHDGQRPFRPPHYYESCIIARNLKHKRAQAVKTAFEKTYKMSHDIQRDQFLLPYYLWHESLSQELVAMHLWEMQEGLDFCSVPMKRKRN</sequence>
<evidence type="ECO:0000256" key="2">
    <source>
        <dbReference type="ARBA" id="ARBA00022679"/>
    </source>
</evidence>
<dbReference type="CDD" id="cd01449">
    <property type="entry name" value="TST_Repeat_2"/>
    <property type="match status" value="1"/>
</dbReference>
<protein>
    <submittedName>
        <fullName evidence="6">tRNA (Cytidine(32)/guanosine(34)-2'-O)-methyltransferase (2'-O-ribose RNA methyltransferase TRM7 homolog) (Protein ftsJ homolog 1)</fullName>
    </submittedName>
</protein>
<feature type="domain" description="Rhodanese" evidence="5">
    <location>
        <begin position="99"/>
        <end position="221"/>
    </location>
</feature>
<dbReference type="Gene3D" id="3.40.250.10">
    <property type="entry name" value="Rhodanese-like domain"/>
    <property type="match status" value="1"/>
</dbReference>
<keyword evidence="7" id="KW-1185">Reference proteome</keyword>
<dbReference type="PANTHER" id="PTHR10920:SF12">
    <property type="entry name" value="TRNA (CYTIDINE(32)_GUANOSINE(34)-2'-O)-METHYLTRANSFERASE-RELATED"/>
    <property type="match status" value="1"/>
</dbReference>
<evidence type="ECO:0000256" key="3">
    <source>
        <dbReference type="ARBA" id="ARBA00022691"/>
    </source>
</evidence>
<dbReference type="Proteomes" id="UP001642464">
    <property type="component" value="Unassembled WGS sequence"/>
</dbReference>
<evidence type="ECO:0000259" key="5">
    <source>
        <dbReference type="PROSITE" id="PS50206"/>
    </source>
</evidence>
<evidence type="ECO:0000313" key="6">
    <source>
        <dbReference type="EMBL" id="CAK9046965.1"/>
    </source>
</evidence>
<reference evidence="6 7" key="1">
    <citation type="submission" date="2024-02" db="EMBL/GenBank/DDBJ databases">
        <authorList>
            <person name="Chen Y."/>
            <person name="Shah S."/>
            <person name="Dougan E. K."/>
            <person name="Thang M."/>
            <person name="Chan C."/>
        </authorList>
    </citation>
    <scope>NUCLEOTIDE SEQUENCE [LARGE SCALE GENOMIC DNA]</scope>
</reference>
<gene>
    <name evidence="6" type="ORF">SCF082_LOCUS26370</name>
</gene>
<organism evidence="6 7">
    <name type="scientific">Durusdinium trenchii</name>
    <dbReference type="NCBI Taxonomy" id="1381693"/>
    <lineage>
        <taxon>Eukaryota</taxon>
        <taxon>Sar</taxon>
        <taxon>Alveolata</taxon>
        <taxon>Dinophyceae</taxon>
        <taxon>Suessiales</taxon>
        <taxon>Symbiodiniaceae</taxon>
        <taxon>Durusdinium</taxon>
    </lineage>
</organism>
<dbReference type="PROSITE" id="PS50206">
    <property type="entry name" value="RHODANESE_3"/>
    <property type="match status" value="1"/>
</dbReference>
<dbReference type="InterPro" id="IPR015507">
    <property type="entry name" value="rRNA-MeTfrase_E"/>
</dbReference>
<dbReference type="InterPro" id="IPR001763">
    <property type="entry name" value="Rhodanese-like_dom"/>
</dbReference>
<dbReference type="SUPFAM" id="SSF52821">
    <property type="entry name" value="Rhodanese/Cell cycle control phosphatase"/>
    <property type="match status" value="1"/>
</dbReference>
<dbReference type="PANTHER" id="PTHR10920">
    <property type="entry name" value="RIBOSOMAL RNA METHYLTRANSFERASE"/>
    <property type="match status" value="1"/>
</dbReference>
<dbReference type="CDD" id="cd02440">
    <property type="entry name" value="AdoMet_MTases"/>
    <property type="match status" value="1"/>
</dbReference>
<dbReference type="HAMAP" id="MF_01547">
    <property type="entry name" value="RNA_methyltr_E"/>
    <property type="match status" value="1"/>
</dbReference>
<dbReference type="SMART" id="SM00450">
    <property type="entry name" value="RHOD"/>
    <property type="match status" value="1"/>
</dbReference>
<evidence type="ECO:0000256" key="1">
    <source>
        <dbReference type="ARBA" id="ARBA00022603"/>
    </source>
</evidence>
<dbReference type="InterPro" id="IPR050082">
    <property type="entry name" value="RNA_methyltr_RlmE"/>
</dbReference>
<keyword evidence="2" id="KW-0808">Transferase</keyword>
<name>A0ABP0M653_9DINO</name>
<evidence type="ECO:0000256" key="4">
    <source>
        <dbReference type="SAM" id="MobiDB-lite"/>
    </source>
</evidence>
<dbReference type="InterPro" id="IPR036873">
    <property type="entry name" value="Rhodanese-like_dom_sf"/>
</dbReference>
<proteinExistence type="inferred from homology"/>
<feature type="region of interest" description="Disordered" evidence="4">
    <location>
        <begin position="46"/>
        <end position="67"/>
    </location>
</feature>
<accession>A0ABP0M653</accession>
<dbReference type="Gene3D" id="3.40.50.150">
    <property type="entry name" value="Vaccinia Virus protein VP39"/>
    <property type="match status" value="1"/>
</dbReference>
<keyword evidence="1" id="KW-0489">Methyltransferase</keyword>
<evidence type="ECO:0000313" key="7">
    <source>
        <dbReference type="Proteomes" id="UP001642464"/>
    </source>
</evidence>
<dbReference type="Pfam" id="PF01728">
    <property type="entry name" value="FtsJ"/>
    <property type="match status" value="1"/>
</dbReference>
<dbReference type="InterPro" id="IPR002877">
    <property type="entry name" value="RNA_MeTrfase_FtsJ_dom"/>
</dbReference>
<keyword evidence="3" id="KW-0949">S-adenosyl-L-methionine</keyword>
<comment type="caution">
    <text evidence="6">The sequence shown here is derived from an EMBL/GenBank/DDBJ whole genome shotgun (WGS) entry which is preliminary data.</text>
</comment>
<dbReference type="EMBL" id="CAXAMM010020001">
    <property type="protein sequence ID" value="CAK9046965.1"/>
    <property type="molecule type" value="Genomic_DNA"/>
</dbReference>
<dbReference type="InterPro" id="IPR029063">
    <property type="entry name" value="SAM-dependent_MTases_sf"/>
</dbReference>
<dbReference type="SUPFAM" id="SSF53335">
    <property type="entry name" value="S-adenosyl-L-methionine-dependent methyltransferases"/>
    <property type="match status" value="1"/>
</dbReference>